<protein>
    <submittedName>
        <fullName evidence="3">Uncharacterized protein LOC115880901</fullName>
    </submittedName>
</protein>
<organism evidence="2 3">
    <name type="scientific">Sitophilus oryzae</name>
    <name type="common">Rice weevil</name>
    <name type="synonym">Curculio oryzae</name>
    <dbReference type="NCBI Taxonomy" id="7048"/>
    <lineage>
        <taxon>Eukaryota</taxon>
        <taxon>Metazoa</taxon>
        <taxon>Ecdysozoa</taxon>
        <taxon>Arthropoda</taxon>
        <taxon>Hexapoda</taxon>
        <taxon>Insecta</taxon>
        <taxon>Pterygota</taxon>
        <taxon>Neoptera</taxon>
        <taxon>Endopterygota</taxon>
        <taxon>Coleoptera</taxon>
        <taxon>Polyphaga</taxon>
        <taxon>Cucujiformia</taxon>
        <taxon>Curculionidae</taxon>
        <taxon>Dryophthorinae</taxon>
        <taxon>Sitophilus</taxon>
    </lineage>
</organism>
<dbReference type="PANTHER" id="PTHR11012:SF55">
    <property type="entry name" value="BHLH DOMAIN-CONTAINING PROTEIN"/>
    <property type="match status" value="1"/>
</dbReference>
<dbReference type="SMART" id="SM00587">
    <property type="entry name" value="CHK"/>
    <property type="match status" value="1"/>
</dbReference>
<feature type="domain" description="CHK kinase-like" evidence="1">
    <location>
        <begin position="133"/>
        <end position="318"/>
    </location>
</feature>
<dbReference type="RefSeq" id="XP_030754088.1">
    <property type="nucleotide sequence ID" value="XM_030898228.1"/>
</dbReference>
<dbReference type="PANTHER" id="PTHR11012">
    <property type="entry name" value="PROTEIN KINASE-LIKE DOMAIN-CONTAINING"/>
    <property type="match status" value="1"/>
</dbReference>
<sequence>MAEKTKFEDLEGLIKGTIKGELIEQSAKYLLEPGENYGSVMYKVDFKVNDDGKVKEYHAVAKCTPLNKVTQEMFNIQVTFKAEIGWYTTVVPAYQQFQNDQGAKSEINFFQKLYGSRINLQPESDVVDEDGVILTENLTCLGYRNVDRHKGFDLNATYSVLRDLAAFHAIPLAIRLKDGNLFEKKVAPYFSNFVMDPKLWTDVAKMVLDIIDEIPSCLYLKERIRQNVENAKPYEPHYSGDGVWKTVIHNDFWSNNVMVTDDEDPKTIILDLQVPNMGNPAMDVIFFLLTSVSLDVITDRLEHFIHHYYVTFIAKLTELGVSTDKYKYVDFLNEIDRNATKWEFMHALCHTQIIMNDKGESDFDSRDVDFKMEDIDFQVKLTDRHKIKFESIILEAAKRHWI</sequence>
<dbReference type="InterPro" id="IPR011009">
    <property type="entry name" value="Kinase-like_dom_sf"/>
</dbReference>
<evidence type="ECO:0000313" key="3">
    <source>
        <dbReference type="RefSeq" id="XP_030754088.1"/>
    </source>
</evidence>
<gene>
    <name evidence="3" type="primary">LOC115880901</name>
</gene>
<keyword evidence="2" id="KW-1185">Reference proteome</keyword>
<dbReference type="AlphaFoldDB" id="A0A6J2XRE8"/>
<name>A0A6J2XRE8_SITOR</name>
<dbReference type="GeneID" id="115880901"/>
<dbReference type="Gene3D" id="3.90.1200.10">
    <property type="match status" value="1"/>
</dbReference>
<dbReference type="OrthoDB" id="191037at2759"/>
<dbReference type="Pfam" id="PF02958">
    <property type="entry name" value="EcKL"/>
    <property type="match status" value="1"/>
</dbReference>
<evidence type="ECO:0000259" key="1">
    <source>
        <dbReference type="SMART" id="SM00587"/>
    </source>
</evidence>
<dbReference type="InterPro" id="IPR015897">
    <property type="entry name" value="CHK_kinase-like"/>
</dbReference>
<accession>A0A6J2XRE8</accession>
<evidence type="ECO:0000313" key="2">
    <source>
        <dbReference type="Proteomes" id="UP000504635"/>
    </source>
</evidence>
<reference evidence="3" key="1">
    <citation type="submission" date="2025-08" db="UniProtKB">
        <authorList>
            <consortium name="RefSeq"/>
        </authorList>
    </citation>
    <scope>IDENTIFICATION</scope>
    <source>
        <tissue evidence="3">Gonads</tissue>
    </source>
</reference>
<dbReference type="KEGG" id="soy:115880901"/>
<dbReference type="SUPFAM" id="SSF56112">
    <property type="entry name" value="Protein kinase-like (PK-like)"/>
    <property type="match status" value="1"/>
</dbReference>
<dbReference type="InParanoid" id="A0A6J2XRE8"/>
<dbReference type="InterPro" id="IPR004119">
    <property type="entry name" value="EcKL"/>
</dbReference>
<proteinExistence type="predicted"/>
<dbReference type="Proteomes" id="UP000504635">
    <property type="component" value="Unplaced"/>
</dbReference>